<dbReference type="OrthoDB" id="9780299at2"/>
<dbReference type="InterPro" id="IPR013249">
    <property type="entry name" value="RNA_pol_sigma70_r4_t2"/>
</dbReference>
<evidence type="ECO:0000313" key="6">
    <source>
        <dbReference type="Proteomes" id="UP000182427"/>
    </source>
</evidence>
<keyword evidence="6" id="KW-1185">Reference proteome</keyword>
<dbReference type="GO" id="GO:0006352">
    <property type="term" value="P:DNA-templated transcription initiation"/>
    <property type="evidence" value="ECO:0007669"/>
    <property type="project" value="InterPro"/>
</dbReference>
<dbReference type="NCBIfam" id="TIGR02937">
    <property type="entry name" value="sigma70-ECF"/>
    <property type="match status" value="1"/>
</dbReference>
<dbReference type="Gene3D" id="1.10.1740.10">
    <property type="match status" value="1"/>
</dbReference>
<evidence type="ECO:0000259" key="2">
    <source>
        <dbReference type="Pfam" id="PF04542"/>
    </source>
</evidence>
<reference evidence="5 6" key="1">
    <citation type="submission" date="2016-10" db="EMBL/GenBank/DDBJ databases">
        <authorList>
            <person name="de Groot N.N."/>
        </authorList>
    </citation>
    <scope>NUCLEOTIDE SEQUENCE [LARGE SCALE GENOMIC DNA]</scope>
    <source>
        <strain evidence="5 6">GAS232</strain>
    </source>
</reference>
<dbReference type="Pfam" id="PF20239">
    <property type="entry name" value="DUF6596"/>
    <property type="match status" value="1"/>
</dbReference>
<dbReference type="SUPFAM" id="SSF88659">
    <property type="entry name" value="Sigma3 and sigma4 domains of RNA polymerase sigma factors"/>
    <property type="match status" value="1"/>
</dbReference>
<proteinExistence type="predicted"/>
<sequence>MNDVRKSIEAVWRMESTRLIAAIARVTRDIGVAEELAQDALITALEVWTEEGIPENPAAWLMTAAKRRAIDSLRRGRMLMQKHEEIARELEWQQQRLADAMDHALDQVIEDDVLRLIFTACHPVLAVEGRIALTLRLIGGLTTPEIARAFLVPEKTLAQRIVRAKKTLTEAHVPYETPRGDELHQRVESVLLVVYLIFNEGYAATSGDEWMRSSLCEEALRITRILTQLLPNESEAHALLALMELQASRTAARRDKNGEAILLPDQNRALWDHAQIHRGLNALTQAQKLGGGARTYALQAAIAACHAQARTTEETDWERIVLLYDALMQINPSPIVALNRAVAVSMAQGPAAGLEALDNTIKLTSDTALANYHLFPSVRGDFLMKMGRLKEAKEEIQRALTLTQNQREQELLTKKLQQIEAAIS</sequence>
<dbReference type="InterPro" id="IPR011990">
    <property type="entry name" value="TPR-like_helical_dom_sf"/>
</dbReference>
<protein>
    <submittedName>
        <fullName evidence="5">RNA polymerase, sigma subunit, ECF family</fullName>
    </submittedName>
</protein>
<dbReference type="GO" id="GO:0016987">
    <property type="term" value="F:sigma factor activity"/>
    <property type="evidence" value="ECO:0007669"/>
    <property type="project" value="InterPro"/>
</dbReference>
<dbReference type="Pfam" id="PF08281">
    <property type="entry name" value="Sigma70_r4_2"/>
    <property type="match status" value="1"/>
</dbReference>
<accession>A0A1G7QYD6</accession>
<dbReference type="InterPro" id="IPR013325">
    <property type="entry name" value="RNA_pol_sigma_r2"/>
</dbReference>
<dbReference type="PANTHER" id="PTHR47756">
    <property type="entry name" value="BLL6612 PROTEIN-RELATED"/>
    <property type="match status" value="1"/>
</dbReference>
<dbReference type="SUPFAM" id="SSF48452">
    <property type="entry name" value="TPR-like"/>
    <property type="match status" value="1"/>
</dbReference>
<dbReference type="GO" id="GO:0003677">
    <property type="term" value="F:DNA binding"/>
    <property type="evidence" value="ECO:0007669"/>
    <property type="project" value="InterPro"/>
</dbReference>
<feature type="coiled-coil region" evidence="1">
    <location>
        <begin position="386"/>
        <end position="422"/>
    </location>
</feature>
<dbReference type="Proteomes" id="UP000182427">
    <property type="component" value="Chromosome I"/>
</dbReference>
<dbReference type="InterPro" id="IPR013324">
    <property type="entry name" value="RNA_pol_sigma_r3/r4-like"/>
</dbReference>
<dbReference type="Gene3D" id="1.10.10.10">
    <property type="entry name" value="Winged helix-like DNA-binding domain superfamily/Winged helix DNA-binding domain"/>
    <property type="match status" value="1"/>
</dbReference>
<feature type="domain" description="RNA polymerase sigma-70 region 2" evidence="2">
    <location>
        <begin position="18"/>
        <end position="76"/>
    </location>
</feature>
<dbReference type="RefSeq" id="WP_083346742.1">
    <property type="nucleotide sequence ID" value="NZ_LT629690.1"/>
</dbReference>
<gene>
    <name evidence="5" type="ORF">SAMN05444167_4051</name>
</gene>
<feature type="domain" description="DUF6596" evidence="4">
    <location>
        <begin position="186"/>
        <end position="286"/>
    </location>
</feature>
<dbReference type="InterPro" id="IPR036388">
    <property type="entry name" value="WH-like_DNA-bd_sf"/>
</dbReference>
<evidence type="ECO:0000259" key="3">
    <source>
        <dbReference type="Pfam" id="PF08281"/>
    </source>
</evidence>
<dbReference type="AlphaFoldDB" id="A0A1G7QYD6"/>
<evidence type="ECO:0000259" key="4">
    <source>
        <dbReference type="Pfam" id="PF20239"/>
    </source>
</evidence>
<dbReference type="InterPro" id="IPR046531">
    <property type="entry name" value="DUF6596"/>
</dbReference>
<dbReference type="InterPro" id="IPR007627">
    <property type="entry name" value="RNA_pol_sigma70_r2"/>
</dbReference>
<dbReference type="Pfam" id="PF04542">
    <property type="entry name" value="Sigma70_r2"/>
    <property type="match status" value="1"/>
</dbReference>
<organism evidence="5 6">
    <name type="scientific">Terriglobus roseus</name>
    <dbReference type="NCBI Taxonomy" id="392734"/>
    <lineage>
        <taxon>Bacteria</taxon>
        <taxon>Pseudomonadati</taxon>
        <taxon>Acidobacteriota</taxon>
        <taxon>Terriglobia</taxon>
        <taxon>Terriglobales</taxon>
        <taxon>Acidobacteriaceae</taxon>
        <taxon>Terriglobus</taxon>
    </lineage>
</organism>
<dbReference type="Gene3D" id="1.25.40.10">
    <property type="entry name" value="Tetratricopeptide repeat domain"/>
    <property type="match status" value="1"/>
</dbReference>
<dbReference type="InterPro" id="IPR014284">
    <property type="entry name" value="RNA_pol_sigma-70_dom"/>
</dbReference>
<keyword evidence="1" id="KW-0175">Coiled coil</keyword>
<dbReference type="PANTHER" id="PTHR47756:SF1">
    <property type="entry name" value="BLL0085 PROTEIN"/>
    <property type="match status" value="1"/>
</dbReference>
<evidence type="ECO:0000256" key="1">
    <source>
        <dbReference type="SAM" id="Coils"/>
    </source>
</evidence>
<dbReference type="SUPFAM" id="SSF88946">
    <property type="entry name" value="Sigma2 domain of RNA polymerase sigma factors"/>
    <property type="match status" value="1"/>
</dbReference>
<evidence type="ECO:0000313" key="5">
    <source>
        <dbReference type="EMBL" id="SDG03523.1"/>
    </source>
</evidence>
<name>A0A1G7QYD6_9BACT</name>
<dbReference type="EMBL" id="LT629690">
    <property type="protein sequence ID" value="SDG03523.1"/>
    <property type="molecule type" value="Genomic_DNA"/>
</dbReference>
<feature type="domain" description="RNA polymerase sigma factor 70 region 4 type 2" evidence="3">
    <location>
        <begin position="118"/>
        <end position="168"/>
    </location>
</feature>